<sequence length="62" mass="7447">MSFMKSFRGFTRKILVEMLIRKRWKTGCRIVVEEDESFVRLFPGMIICMISRKFENSKNIIV</sequence>
<reference evidence="1" key="1">
    <citation type="submission" date="2019-11" db="EMBL/GenBank/DDBJ databases">
        <authorList>
            <person name="Feng L."/>
        </authorList>
    </citation>
    <scope>NUCLEOTIDE SEQUENCE</scope>
    <source>
        <strain evidence="1">RtorquesLFYP15</strain>
    </source>
</reference>
<name>A0A6N3F9F6_9FIRM</name>
<evidence type="ECO:0000313" key="1">
    <source>
        <dbReference type="EMBL" id="VYU48697.1"/>
    </source>
</evidence>
<gene>
    <name evidence="1" type="ORF">RTLFYP15_02637</name>
</gene>
<protein>
    <submittedName>
        <fullName evidence="1">Uncharacterized protein</fullName>
    </submittedName>
</protein>
<dbReference type="EMBL" id="CACRUQ010000028">
    <property type="protein sequence ID" value="VYU48697.1"/>
    <property type="molecule type" value="Genomic_DNA"/>
</dbReference>
<organism evidence="1">
    <name type="scientific">[Ruminococcus] torques</name>
    <dbReference type="NCBI Taxonomy" id="33039"/>
    <lineage>
        <taxon>Bacteria</taxon>
        <taxon>Bacillati</taxon>
        <taxon>Bacillota</taxon>
        <taxon>Clostridia</taxon>
        <taxon>Lachnospirales</taxon>
        <taxon>Lachnospiraceae</taxon>
        <taxon>Mediterraneibacter</taxon>
    </lineage>
</organism>
<accession>A0A6N3F9F6</accession>
<dbReference type="AlphaFoldDB" id="A0A6N3F9F6"/>
<proteinExistence type="predicted"/>